<name>A0AC60P0X6_IXOPE</name>
<comment type="caution">
    <text evidence="1">The sequence shown here is derived from an EMBL/GenBank/DDBJ whole genome shotgun (WGS) entry which is preliminary data.</text>
</comment>
<evidence type="ECO:0000313" key="1">
    <source>
        <dbReference type="EMBL" id="KAG0413065.1"/>
    </source>
</evidence>
<accession>A0AC60P0X6</accession>
<gene>
    <name evidence="1" type="ORF">HPB47_009777</name>
</gene>
<evidence type="ECO:0000313" key="2">
    <source>
        <dbReference type="Proteomes" id="UP000805193"/>
    </source>
</evidence>
<sequence length="867" mass="96645">MASMPRTIFTLCETWLDPSIHDSQLVPPDLLRCSVEHIAALRSTYHNAYILGDFNAHIDWTVPQSPLPQDPTSDVLLDLFETSGFTQLCMEATYTANTGKSSCLDLCFTLNPTLVRDCAVTAGLSNSDHKAIQLSTFLSLPIRGKHSRLLRAYSKLDFEHLHRLVRLVPWDALLSEHDIDDMCETYTSLMTALTSDTVPLKRAHRPRSAPWLTSDIIALCKQKDRVFRRAKRSRCPEDLAAAKDIQRDVKKRIRMAHRASTEDIAARAVKEPKLFWAFVNSQRKQALHPSFSVANGLLSCPSDIAEAFNKQFAAHGFRRGRSCETALGTLVHIVSAHLDDRTPVELVQLDLSRAFDRLPHPGLLASAELKGLRGPLLRWLGSFLTGPYTFYRRATPKNEQLPYVGISSTELLRHASWQPLDSRVRASTVQLMCRVMSPGHQELPYSLRLNKRTGRLQPLLTRTQRHGSSRLPRAAALWRRLPSDHTRTFPPDADDLKTIMRAALRATAAGIPAEQRLGLKLRDQFYLGRYRAVPVALQNHWSRPVPPGGQLPENSQVSNSSSSHAVPRQAAQLGLTIGPTTALPAGGGAVDPPPPTPQEDRPPDDHDVIVEMTDATEGLSSFRTYARKRCRLTVDDAVDDADTGETGTPSQDEGLRNGDENAEDDVTMDEHSEGHRCTLPGRRRRPKPPRGSHLPCFDLEKFTVIIQPTGPVGLTKIYDLTTYRQLLETAGSQAREDLLIFTKNFKANAISILKLKELETYEGKLEVNVYRATIGAMPRGVIRRVEPGKSAEDVLQNSHDPELKRRLVDRSRQLGLCPYEDTPRRPANPPAESSEASDTLLVRFASTHDSGFSSPVSALDKSFRFVQ</sequence>
<dbReference type="Proteomes" id="UP000805193">
    <property type="component" value="Unassembled WGS sequence"/>
</dbReference>
<dbReference type="EMBL" id="JABSTQ010011296">
    <property type="protein sequence ID" value="KAG0413065.1"/>
    <property type="molecule type" value="Genomic_DNA"/>
</dbReference>
<proteinExistence type="predicted"/>
<keyword evidence="2" id="KW-1185">Reference proteome</keyword>
<protein>
    <submittedName>
        <fullName evidence="1">Uncharacterized protein</fullName>
    </submittedName>
</protein>
<organism evidence="1 2">
    <name type="scientific">Ixodes persulcatus</name>
    <name type="common">Taiga tick</name>
    <dbReference type="NCBI Taxonomy" id="34615"/>
    <lineage>
        <taxon>Eukaryota</taxon>
        <taxon>Metazoa</taxon>
        <taxon>Ecdysozoa</taxon>
        <taxon>Arthropoda</taxon>
        <taxon>Chelicerata</taxon>
        <taxon>Arachnida</taxon>
        <taxon>Acari</taxon>
        <taxon>Parasitiformes</taxon>
        <taxon>Ixodida</taxon>
        <taxon>Ixodoidea</taxon>
        <taxon>Ixodidae</taxon>
        <taxon>Ixodinae</taxon>
        <taxon>Ixodes</taxon>
    </lineage>
</organism>
<reference evidence="1 2" key="1">
    <citation type="journal article" date="2020" name="Cell">
        <title>Large-Scale Comparative Analyses of Tick Genomes Elucidate Their Genetic Diversity and Vector Capacities.</title>
        <authorList>
            <consortium name="Tick Genome and Microbiome Consortium (TIGMIC)"/>
            <person name="Jia N."/>
            <person name="Wang J."/>
            <person name="Shi W."/>
            <person name="Du L."/>
            <person name="Sun Y."/>
            <person name="Zhan W."/>
            <person name="Jiang J.F."/>
            <person name="Wang Q."/>
            <person name="Zhang B."/>
            <person name="Ji P."/>
            <person name="Bell-Sakyi L."/>
            <person name="Cui X.M."/>
            <person name="Yuan T.T."/>
            <person name="Jiang B.G."/>
            <person name="Yang W.F."/>
            <person name="Lam T.T."/>
            <person name="Chang Q.C."/>
            <person name="Ding S.J."/>
            <person name="Wang X.J."/>
            <person name="Zhu J.G."/>
            <person name="Ruan X.D."/>
            <person name="Zhao L."/>
            <person name="Wei J.T."/>
            <person name="Ye R.Z."/>
            <person name="Que T.C."/>
            <person name="Du C.H."/>
            <person name="Zhou Y.H."/>
            <person name="Cheng J.X."/>
            <person name="Dai P.F."/>
            <person name="Guo W.B."/>
            <person name="Han X.H."/>
            <person name="Huang E.J."/>
            <person name="Li L.F."/>
            <person name="Wei W."/>
            <person name="Gao Y.C."/>
            <person name="Liu J.Z."/>
            <person name="Shao H.Z."/>
            <person name="Wang X."/>
            <person name="Wang C.C."/>
            <person name="Yang T.C."/>
            <person name="Huo Q.B."/>
            <person name="Li W."/>
            <person name="Chen H.Y."/>
            <person name="Chen S.E."/>
            <person name="Zhou L.G."/>
            <person name="Ni X.B."/>
            <person name="Tian J.H."/>
            <person name="Sheng Y."/>
            <person name="Liu T."/>
            <person name="Pan Y.S."/>
            <person name="Xia L.Y."/>
            <person name="Li J."/>
            <person name="Zhao F."/>
            <person name="Cao W.C."/>
        </authorList>
    </citation>
    <scope>NUCLEOTIDE SEQUENCE [LARGE SCALE GENOMIC DNA]</scope>
    <source>
        <strain evidence="1">Iper-2018</strain>
    </source>
</reference>